<sequence length="1124" mass="124425">MGLLLQHCTSPSQFQETDPEQTGVRFRNEITETEHNNIMTYEYTYNGGGVAVGDVNGDGLADLYFSGNSVPNQLYLNQGNWQFRDVTTAAQVAGRRDWATGVTMADVNGDGRLDLYVCYSGNTPGEGVNRPVIRDRPQRANQLFINQGVNADGVPTFVEQAKAYGLDAPGTFSTQAYFFDYDRDGDLDLFLLNHANMFYSTFFNVKKLRSLRHPYFGNKLYRNDQQHFVEVSDAAGIHGSGLNFGLSAGISDLNGDGWPDLYVTNDYDEQDFCYLNNQDGTFREVSHTLFGHLSKYGMGSDIADINNDGRPDVFVNDMLPEDNHRQKLLKGPDEYDKHTLAVDSGYHHQYMRNTLQLNQGLAPDSLPRFSELGQLAGVASTDWSWAPLFADFDNDGRKDLFITNGYLHDYTNMDFLKYTVQDVVAEANRENHPVDVLGLIQRMPSTKLSNYAFRNEAGLRFSNQTKAWGLDQAFISNAAAYADLDNDGDLDLVVSHLNDQVSLYRNNQEQLQKNHYLKVKLEGLAPNTGGIGATVRVTTPDQEIYQEAYFTRGYQSSVEPLLTIGVGDATTVPEVQVVWPDQRVSVLTQVTADQTLVVRQADARPGTAPVPVPPAPLLEDITATSGLDFVHQENEYVDFKSDQLLLYQLSRLGGKMAVGDVDGDGNDDVFFGGAAGQSGQLYWGQDDGTFRRQADQPWADDAAHEDAGATFFDANGDGALDLYVVSGGSEFPIEDRRYQDRLYLNQGRGQFVKAEGALPAETVSGSCVTAADFDHDGDLDLFVGGRLQPDYYPYTPKSFLLRNDSDGRTVRFTDVAATMSESLAGAGMVTDAVWADLDADQWPELVVVGEWMPVMVFRNENGRLQRADEAVLHESQGWWSAVAVSDVDGDGDPDLLLGNAGTNLPFQASPEEPLTCHTLDLNQDGNLDPIVCTYVQGKAYPLPSRDELLQQVNPLRKKFIRYSDYADATLEDVMGKNQMAEAHVLTATMLTSSWLENQGGRWHLRPLPAGAQTSMIHGFVQEDFDHDGRPEVLAAGNFYPYRVQIGRSDASTGTLLRYQEGALQADAQVRLWLTGDIRDVALVRSKRGGTRVLVSRNNAAPGLYRMRPTGETDPHKAHPDRNAL</sequence>
<dbReference type="InterPro" id="IPR013519">
    <property type="entry name" value="Int_alpha_beta-p"/>
</dbReference>
<dbReference type="EMBL" id="FNFO01000001">
    <property type="protein sequence ID" value="SDK01294.1"/>
    <property type="molecule type" value="Genomic_DNA"/>
</dbReference>
<evidence type="ECO:0000256" key="4">
    <source>
        <dbReference type="SAM" id="MobiDB-lite"/>
    </source>
</evidence>
<dbReference type="SUPFAM" id="SSF69318">
    <property type="entry name" value="Integrin alpha N-terminal domain"/>
    <property type="match status" value="3"/>
</dbReference>
<evidence type="ECO:0000256" key="3">
    <source>
        <dbReference type="ARBA" id="ARBA00023180"/>
    </source>
</evidence>
<feature type="region of interest" description="Disordered" evidence="4">
    <location>
        <begin position="1103"/>
        <end position="1124"/>
    </location>
</feature>
<evidence type="ECO:0000256" key="2">
    <source>
        <dbReference type="ARBA" id="ARBA00022737"/>
    </source>
</evidence>
<dbReference type="InterPro" id="IPR011519">
    <property type="entry name" value="UnbV_ASPIC"/>
</dbReference>
<proteinExistence type="predicted"/>
<dbReference type="InterPro" id="IPR028994">
    <property type="entry name" value="Integrin_alpha_N"/>
</dbReference>
<gene>
    <name evidence="6" type="ORF">SAMN05421823_101652</name>
</gene>
<dbReference type="Proteomes" id="UP000198510">
    <property type="component" value="Unassembled WGS sequence"/>
</dbReference>
<dbReference type="PANTHER" id="PTHR16026:SF0">
    <property type="entry name" value="CARTILAGE ACIDIC PROTEIN 1"/>
    <property type="match status" value="1"/>
</dbReference>
<dbReference type="InterPro" id="IPR027039">
    <property type="entry name" value="Crtac1"/>
</dbReference>
<reference evidence="6 7" key="1">
    <citation type="submission" date="2016-10" db="EMBL/GenBank/DDBJ databases">
        <authorList>
            <person name="de Groot N.N."/>
        </authorList>
    </citation>
    <scope>NUCLEOTIDE SEQUENCE [LARGE SCALE GENOMIC DNA]</scope>
    <source>
        <strain evidence="6 7">DSM 25186</strain>
    </source>
</reference>
<keyword evidence="7" id="KW-1185">Reference proteome</keyword>
<dbReference type="SMART" id="SM00191">
    <property type="entry name" value="Int_alpha"/>
    <property type="match status" value="4"/>
</dbReference>
<evidence type="ECO:0000256" key="1">
    <source>
        <dbReference type="ARBA" id="ARBA00022729"/>
    </source>
</evidence>
<feature type="compositionally biased region" description="Basic and acidic residues" evidence="4">
    <location>
        <begin position="1108"/>
        <end position="1124"/>
    </location>
</feature>
<evidence type="ECO:0000313" key="7">
    <source>
        <dbReference type="Proteomes" id="UP000198510"/>
    </source>
</evidence>
<dbReference type="Gene3D" id="2.130.10.130">
    <property type="entry name" value="Integrin alpha, N-terminal"/>
    <property type="match status" value="4"/>
</dbReference>
<feature type="domain" description="ASPIC/UnbV" evidence="5">
    <location>
        <begin position="530"/>
        <end position="596"/>
    </location>
</feature>
<name>A0A1G8YFX5_9BACT</name>
<dbReference type="Pfam" id="PF07593">
    <property type="entry name" value="UnbV_ASPIC"/>
    <property type="match status" value="1"/>
</dbReference>
<keyword evidence="3" id="KW-0325">Glycoprotein</keyword>
<keyword evidence="2" id="KW-0677">Repeat</keyword>
<evidence type="ECO:0000313" key="6">
    <source>
        <dbReference type="EMBL" id="SDK01294.1"/>
    </source>
</evidence>
<dbReference type="PANTHER" id="PTHR16026">
    <property type="entry name" value="CARTILAGE ACIDIC PROTEIN 1"/>
    <property type="match status" value="1"/>
</dbReference>
<dbReference type="STRING" id="1075417.SAMN05421823_101652"/>
<dbReference type="AlphaFoldDB" id="A0A1G8YFX5"/>
<dbReference type="Pfam" id="PF13517">
    <property type="entry name" value="FG-GAP_3"/>
    <property type="match status" value="5"/>
</dbReference>
<evidence type="ECO:0000259" key="5">
    <source>
        <dbReference type="Pfam" id="PF07593"/>
    </source>
</evidence>
<keyword evidence="1" id="KW-0732">Signal</keyword>
<protein>
    <submittedName>
        <fullName evidence="6">Repeat domain-containing protein</fullName>
    </submittedName>
</protein>
<organism evidence="6 7">
    <name type="scientific">Catalinimonas alkaloidigena</name>
    <dbReference type="NCBI Taxonomy" id="1075417"/>
    <lineage>
        <taxon>Bacteria</taxon>
        <taxon>Pseudomonadati</taxon>
        <taxon>Bacteroidota</taxon>
        <taxon>Cytophagia</taxon>
        <taxon>Cytophagales</taxon>
        <taxon>Catalimonadaceae</taxon>
        <taxon>Catalinimonas</taxon>
    </lineage>
</organism>
<dbReference type="InterPro" id="IPR013517">
    <property type="entry name" value="FG-GAP"/>
</dbReference>
<accession>A0A1G8YFX5</accession>